<dbReference type="PROSITE" id="PS50873">
    <property type="entry name" value="PEROXIDASE_4"/>
    <property type="match status" value="1"/>
</dbReference>
<evidence type="ECO:0000256" key="9">
    <source>
        <dbReference type="ARBA" id="ARBA00023324"/>
    </source>
</evidence>
<dbReference type="Pfam" id="PF00141">
    <property type="entry name" value="peroxidase"/>
    <property type="match status" value="1"/>
</dbReference>
<keyword evidence="8" id="KW-0408">Iron</keyword>
<dbReference type="Gene3D" id="1.10.420.10">
    <property type="entry name" value="Peroxidase, domain 2"/>
    <property type="match status" value="1"/>
</dbReference>
<evidence type="ECO:0000256" key="10">
    <source>
        <dbReference type="PIRSR" id="PIRSR600823-3"/>
    </source>
</evidence>
<reference evidence="13" key="3">
    <citation type="submission" date="2015-04" db="UniProtKB">
        <authorList>
            <consortium name="EnsemblPlants"/>
        </authorList>
    </citation>
    <scope>IDENTIFICATION</scope>
</reference>
<reference evidence="13 14" key="1">
    <citation type="submission" date="2012-08" db="EMBL/GenBank/DDBJ databases">
        <title>Oryza genome evolution.</title>
        <authorList>
            <person name="Wing R.A."/>
        </authorList>
    </citation>
    <scope>NUCLEOTIDE SEQUENCE</scope>
</reference>
<evidence type="ECO:0000256" key="3">
    <source>
        <dbReference type="ARBA" id="ARBA00022559"/>
    </source>
</evidence>
<dbReference type="SUPFAM" id="SSF48113">
    <property type="entry name" value="Heme-dependent peroxidases"/>
    <property type="match status" value="1"/>
</dbReference>
<evidence type="ECO:0000256" key="7">
    <source>
        <dbReference type="ARBA" id="ARBA00023002"/>
    </source>
</evidence>
<evidence type="ECO:0000313" key="13">
    <source>
        <dbReference type="EnsemblPlants" id="LPERR04G25920.1"/>
    </source>
</evidence>
<comment type="cofactor">
    <cofactor evidence="2">
        <name>heme b</name>
        <dbReference type="ChEBI" id="CHEBI:60344"/>
    </cofactor>
</comment>
<dbReference type="AlphaFoldDB" id="A0A0D9WBH2"/>
<dbReference type="InterPro" id="IPR010255">
    <property type="entry name" value="Haem_peroxidase_sf"/>
</dbReference>
<dbReference type="InterPro" id="IPR002016">
    <property type="entry name" value="Haem_peroxidase"/>
</dbReference>
<evidence type="ECO:0000256" key="8">
    <source>
        <dbReference type="ARBA" id="ARBA00023004"/>
    </source>
</evidence>
<dbReference type="PANTHER" id="PTHR31517:SF51">
    <property type="entry name" value="PEROXIDASE 55"/>
    <property type="match status" value="1"/>
</dbReference>
<keyword evidence="6 10" id="KW-0106">Calcium</keyword>
<comment type="cofactor">
    <cofactor evidence="10">
        <name>Ca(2+)</name>
        <dbReference type="ChEBI" id="CHEBI:29108"/>
    </cofactor>
    <text evidence="10">Binds 2 calcium ions per subunit.</text>
</comment>
<dbReference type="GO" id="GO:0140825">
    <property type="term" value="F:lactoperoxidase activity"/>
    <property type="evidence" value="ECO:0007669"/>
    <property type="project" value="UniProtKB-EC"/>
</dbReference>
<dbReference type="Gene3D" id="1.10.520.10">
    <property type="match status" value="1"/>
</dbReference>
<keyword evidence="9" id="KW-0376">Hydrogen peroxide</keyword>
<dbReference type="GO" id="GO:0020037">
    <property type="term" value="F:heme binding"/>
    <property type="evidence" value="ECO:0007669"/>
    <property type="project" value="InterPro"/>
</dbReference>
<evidence type="ECO:0000256" key="5">
    <source>
        <dbReference type="ARBA" id="ARBA00022723"/>
    </source>
</evidence>
<dbReference type="PRINTS" id="PR00461">
    <property type="entry name" value="PLPEROXIDASE"/>
</dbReference>
<dbReference type="GO" id="GO:0042744">
    <property type="term" value="P:hydrogen peroxide catabolic process"/>
    <property type="evidence" value="ECO:0007669"/>
    <property type="project" value="UniProtKB-KW"/>
</dbReference>
<feature type="binding site" evidence="10">
    <location>
        <position position="24"/>
    </location>
    <ligand>
        <name>Ca(2+)</name>
        <dbReference type="ChEBI" id="CHEBI:29108"/>
        <label>2</label>
    </ligand>
</feature>
<dbReference type="Gramene" id="LPERR04G25920.1">
    <property type="protein sequence ID" value="LPERR04G25920.1"/>
    <property type="gene ID" value="LPERR04G25920"/>
</dbReference>
<keyword evidence="3" id="KW-0575">Peroxidase</keyword>
<dbReference type="GO" id="GO:0006979">
    <property type="term" value="P:response to oxidative stress"/>
    <property type="evidence" value="ECO:0007669"/>
    <property type="project" value="InterPro"/>
</dbReference>
<comment type="catalytic activity">
    <reaction evidence="1">
        <text>2 a phenolic donor + H2O2 = 2 a phenolic radical donor + 2 H2O</text>
        <dbReference type="Rhea" id="RHEA:56136"/>
        <dbReference type="ChEBI" id="CHEBI:15377"/>
        <dbReference type="ChEBI" id="CHEBI:16240"/>
        <dbReference type="ChEBI" id="CHEBI:139520"/>
        <dbReference type="ChEBI" id="CHEBI:139521"/>
        <dbReference type="EC" id="1.11.1.7"/>
    </reaction>
</comment>
<dbReference type="STRING" id="77586.A0A0D9WBH2"/>
<keyword evidence="7" id="KW-0560">Oxidoreductase</keyword>
<dbReference type="Proteomes" id="UP000032180">
    <property type="component" value="Chromosome 4"/>
</dbReference>
<comment type="similarity">
    <text evidence="11">Belongs to the peroxidase family.</text>
</comment>
<evidence type="ECO:0000313" key="14">
    <source>
        <dbReference type="Proteomes" id="UP000032180"/>
    </source>
</evidence>
<dbReference type="InterPro" id="IPR000823">
    <property type="entry name" value="Peroxidase_pln"/>
</dbReference>
<keyword evidence="5 10" id="KW-0479">Metal-binding</keyword>
<keyword evidence="4" id="KW-0349">Heme</keyword>
<evidence type="ECO:0000256" key="4">
    <source>
        <dbReference type="ARBA" id="ARBA00022617"/>
    </source>
</evidence>
<organism evidence="13 14">
    <name type="scientific">Leersia perrieri</name>
    <dbReference type="NCBI Taxonomy" id="77586"/>
    <lineage>
        <taxon>Eukaryota</taxon>
        <taxon>Viridiplantae</taxon>
        <taxon>Streptophyta</taxon>
        <taxon>Embryophyta</taxon>
        <taxon>Tracheophyta</taxon>
        <taxon>Spermatophyta</taxon>
        <taxon>Magnoliopsida</taxon>
        <taxon>Liliopsida</taxon>
        <taxon>Poales</taxon>
        <taxon>Poaceae</taxon>
        <taxon>BOP clade</taxon>
        <taxon>Oryzoideae</taxon>
        <taxon>Oryzeae</taxon>
        <taxon>Oryzinae</taxon>
        <taxon>Leersia</taxon>
    </lineage>
</organism>
<feature type="binding site" evidence="10">
    <location>
        <position position="19"/>
    </location>
    <ligand>
        <name>Ca(2+)</name>
        <dbReference type="ChEBI" id="CHEBI:29108"/>
        <label>2</label>
    </ligand>
</feature>
<reference evidence="14" key="2">
    <citation type="submission" date="2013-12" db="EMBL/GenBank/DDBJ databases">
        <authorList>
            <person name="Yu Y."/>
            <person name="Lee S."/>
            <person name="de Baynast K."/>
            <person name="Wissotski M."/>
            <person name="Liu L."/>
            <person name="Talag J."/>
            <person name="Goicoechea J."/>
            <person name="Angelova A."/>
            <person name="Jetty R."/>
            <person name="Kudrna D."/>
            <person name="Golser W."/>
            <person name="Rivera L."/>
            <person name="Zhang J."/>
            <person name="Wing R."/>
        </authorList>
    </citation>
    <scope>NUCLEOTIDE SEQUENCE</scope>
</reference>
<dbReference type="PANTHER" id="PTHR31517">
    <property type="match status" value="1"/>
</dbReference>
<feature type="domain" description="Plant heme peroxidase family profile" evidence="12">
    <location>
        <begin position="1"/>
        <end position="96"/>
    </location>
</feature>
<name>A0A0D9WBH2_9ORYZ</name>
<protein>
    <recommendedName>
        <fullName evidence="12">Plant heme peroxidase family profile domain-containing protein</fullName>
    </recommendedName>
</protein>
<accession>A0A0D9WBH2</accession>
<evidence type="ECO:0000256" key="2">
    <source>
        <dbReference type="ARBA" id="ARBA00001970"/>
    </source>
</evidence>
<proteinExistence type="inferred from homology"/>
<evidence type="ECO:0000256" key="11">
    <source>
        <dbReference type="RuleBase" id="RU004241"/>
    </source>
</evidence>
<dbReference type="GO" id="GO:0046872">
    <property type="term" value="F:metal ion binding"/>
    <property type="evidence" value="ECO:0007669"/>
    <property type="project" value="UniProtKB-KW"/>
</dbReference>
<dbReference type="EnsemblPlants" id="LPERR04G25920.1">
    <property type="protein sequence ID" value="LPERR04G25920.1"/>
    <property type="gene ID" value="LPERR04G25920"/>
</dbReference>
<keyword evidence="14" id="KW-1185">Reference proteome</keyword>
<sequence length="117" mass="12998">MNKTCTDDANQKLDLDVITPVIFDNAYYIGLTMGQGVFTSDISLFRNPITKPIVCQFATDKDAFFKQFADSMFKLSNVPRNDGNRGEIRSNCFVSNAGPRRAVDAVIEQVVDFAASF</sequence>
<evidence type="ECO:0000256" key="6">
    <source>
        <dbReference type="ARBA" id="ARBA00022837"/>
    </source>
</evidence>
<evidence type="ECO:0000256" key="1">
    <source>
        <dbReference type="ARBA" id="ARBA00000189"/>
    </source>
</evidence>
<dbReference type="HOGENOM" id="CLU_010543_7_3_1"/>
<evidence type="ECO:0000259" key="12">
    <source>
        <dbReference type="PROSITE" id="PS50873"/>
    </source>
</evidence>
<feature type="binding site" evidence="10">
    <location>
        <position position="16"/>
    </location>
    <ligand>
        <name>Ca(2+)</name>
        <dbReference type="ChEBI" id="CHEBI:29108"/>
        <label>2</label>
    </ligand>
</feature>